<sequence length="277" mass="31742">MRDVILTLWSYPLSYSWRSCCGYLRCLVTLRAVCRYYQRGQFDQFDTTSITIVGDFLSASAVKTFKQQKLVPDEAEGKTTEDENSNRVIFWVIIKVALARKLTLLIDFVDAIRIELSNLTTLVKSQSPTTRRFVVKEKVTPKKMGALWVDIIAMVGLDSAKHLLNIKISCKIMLKAYEGPHVYKTMSLYHIGLVDWIPNQPTALRQRCKEKGNLQLLFRDALLDYISENDGKGGKGNKLQRMKLVAEQGLGCEISIWDDFVYFFRCWCPTRGNATPY</sequence>
<dbReference type="AlphaFoldDB" id="A0AAN9XLJ8"/>
<gene>
    <name evidence="1" type="ORF">VNO78_17953</name>
</gene>
<name>A0AAN9XLJ8_PSOTE</name>
<accession>A0AAN9XLJ8</accession>
<comment type="caution">
    <text evidence="1">The sequence shown here is derived from an EMBL/GenBank/DDBJ whole genome shotgun (WGS) entry which is preliminary data.</text>
</comment>
<evidence type="ECO:0000313" key="1">
    <source>
        <dbReference type="EMBL" id="KAK7396794.1"/>
    </source>
</evidence>
<protein>
    <submittedName>
        <fullName evidence="1">Uncharacterized protein</fullName>
    </submittedName>
</protein>
<proteinExistence type="predicted"/>
<organism evidence="1 2">
    <name type="scientific">Psophocarpus tetragonolobus</name>
    <name type="common">Winged bean</name>
    <name type="synonym">Dolichos tetragonolobus</name>
    <dbReference type="NCBI Taxonomy" id="3891"/>
    <lineage>
        <taxon>Eukaryota</taxon>
        <taxon>Viridiplantae</taxon>
        <taxon>Streptophyta</taxon>
        <taxon>Embryophyta</taxon>
        <taxon>Tracheophyta</taxon>
        <taxon>Spermatophyta</taxon>
        <taxon>Magnoliopsida</taxon>
        <taxon>eudicotyledons</taxon>
        <taxon>Gunneridae</taxon>
        <taxon>Pentapetalae</taxon>
        <taxon>rosids</taxon>
        <taxon>fabids</taxon>
        <taxon>Fabales</taxon>
        <taxon>Fabaceae</taxon>
        <taxon>Papilionoideae</taxon>
        <taxon>50 kb inversion clade</taxon>
        <taxon>NPAAA clade</taxon>
        <taxon>indigoferoid/millettioid clade</taxon>
        <taxon>Phaseoleae</taxon>
        <taxon>Psophocarpus</taxon>
    </lineage>
</organism>
<evidence type="ECO:0000313" key="2">
    <source>
        <dbReference type="Proteomes" id="UP001386955"/>
    </source>
</evidence>
<keyword evidence="2" id="KW-1185">Reference proteome</keyword>
<reference evidence="1 2" key="1">
    <citation type="submission" date="2024-01" db="EMBL/GenBank/DDBJ databases">
        <title>The genomes of 5 underutilized Papilionoideae crops provide insights into root nodulation and disease resistanc.</title>
        <authorList>
            <person name="Jiang F."/>
        </authorList>
    </citation>
    <scope>NUCLEOTIDE SEQUENCE [LARGE SCALE GENOMIC DNA]</scope>
    <source>
        <strain evidence="1">DUOXIRENSHENG_FW03</strain>
        <tissue evidence="1">Leaves</tissue>
    </source>
</reference>
<dbReference type="EMBL" id="JAYMYS010000004">
    <property type="protein sequence ID" value="KAK7396794.1"/>
    <property type="molecule type" value="Genomic_DNA"/>
</dbReference>
<dbReference type="Proteomes" id="UP001386955">
    <property type="component" value="Unassembled WGS sequence"/>
</dbReference>